<proteinExistence type="predicted"/>
<dbReference type="InterPro" id="IPR000008">
    <property type="entry name" value="C2_dom"/>
</dbReference>
<dbReference type="VEuPathDB" id="AmoebaDB:DICPUDRAFT_77836"/>
<dbReference type="OrthoDB" id="14955at2759"/>
<name>F0ZHS0_DICPU</name>
<feature type="domain" description="C2" evidence="2">
    <location>
        <begin position="94"/>
        <end position="226"/>
    </location>
</feature>
<dbReference type="Proteomes" id="UP000001064">
    <property type="component" value="Unassembled WGS sequence"/>
</dbReference>
<dbReference type="GeneID" id="10500461"/>
<evidence type="ECO:0000256" key="1">
    <source>
        <dbReference type="SAM" id="MobiDB-lite"/>
    </source>
</evidence>
<dbReference type="Gene3D" id="2.60.40.150">
    <property type="entry name" value="C2 domain"/>
    <property type="match status" value="1"/>
</dbReference>
<feature type="region of interest" description="Disordered" evidence="1">
    <location>
        <begin position="83"/>
        <end position="104"/>
    </location>
</feature>
<protein>
    <recommendedName>
        <fullName evidence="2">C2 domain-containing protein</fullName>
    </recommendedName>
</protein>
<dbReference type="InParanoid" id="F0ZHS0"/>
<dbReference type="InterPro" id="IPR035892">
    <property type="entry name" value="C2_domain_sf"/>
</dbReference>
<dbReference type="KEGG" id="dpp:DICPUDRAFT_77836"/>
<dbReference type="AlphaFoldDB" id="F0ZHS0"/>
<dbReference type="PROSITE" id="PS50004">
    <property type="entry name" value="C2"/>
    <property type="match status" value="1"/>
</dbReference>
<dbReference type="SUPFAM" id="SSF49562">
    <property type="entry name" value="C2 domain (Calcium/lipid-binding domain, CaLB)"/>
    <property type="match status" value="1"/>
</dbReference>
<feature type="compositionally biased region" description="Basic and acidic residues" evidence="1">
    <location>
        <begin position="83"/>
        <end position="97"/>
    </location>
</feature>
<evidence type="ECO:0000313" key="3">
    <source>
        <dbReference type="EMBL" id="EGC36511.1"/>
    </source>
</evidence>
<feature type="region of interest" description="Disordered" evidence="1">
    <location>
        <begin position="1"/>
        <end position="34"/>
    </location>
</feature>
<accession>F0ZHS0</accession>
<dbReference type="EMBL" id="GL871024">
    <property type="protein sequence ID" value="EGC36511.1"/>
    <property type="molecule type" value="Genomic_DNA"/>
</dbReference>
<sequence>MKPFSGYYGGHHEESQKNTHYFGSHPKNDQSVYVGSTQPYVQQPVSTPYFNDQPVSSVFIPQPTSTPYVGVTTPIEPTSHKYYEPSEPKKHSHDHSSLSHAISELKKKKNPSHYSIYKFNIENAYIYDGYDSNGAADPYVKAMKVKVKDIRKDECKFKQLFKTSVCHKTLIPQWDHVQYVILSNKTRYVDLEVWDKDLIVDDYIGGIRVDLAIPGNGYGDYTHHVKLNNEQSKEVGSLFCNISSEQIEPFETERY</sequence>
<dbReference type="Pfam" id="PF00168">
    <property type="entry name" value="C2"/>
    <property type="match status" value="1"/>
</dbReference>
<reference evidence="4" key="1">
    <citation type="journal article" date="2011" name="Genome Biol.">
        <title>Comparative genomics of the social amoebae Dictyostelium discoideum and Dictyostelium purpureum.</title>
        <authorList>
            <consortium name="US DOE Joint Genome Institute (JGI-PGF)"/>
            <person name="Sucgang R."/>
            <person name="Kuo A."/>
            <person name="Tian X."/>
            <person name="Salerno W."/>
            <person name="Parikh A."/>
            <person name="Feasley C.L."/>
            <person name="Dalin E."/>
            <person name="Tu H."/>
            <person name="Huang E."/>
            <person name="Barry K."/>
            <person name="Lindquist E."/>
            <person name="Shapiro H."/>
            <person name="Bruce D."/>
            <person name="Schmutz J."/>
            <person name="Salamov A."/>
            <person name="Fey P."/>
            <person name="Gaudet P."/>
            <person name="Anjard C."/>
            <person name="Babu M.M."/>
            <person name="Basu S."/>
            <person name="Bushmanova Y."/>
            <person name="van der Wel H."/>
            <person name="Katoh-Kurasawa M."/>
            <person name="Dinh C."/>
            <person name="Coutinho P.M."/>
            <person name="Saito T."/>
            <person name="Elias M."/>
            <person name="Schaap P."/>
            <person name="Kay R.R."/>
            <person name="Henrissat B."/>
            <person name="Eichinger L."/>
            <person name="Rivero F."/>
            <person name="Putnam N.H."/>
            <person name="West C.M."/>
            <person name="Loomis W.F."/>
            <person name="Chisholm R.L."/>
            <person name="Shaulsky G."/>
            <person name="Strassmann J.E."/>
            <person name="Queller D.C."/>
            <person name="Kuspa A."/>
            <person name="Grigoriev I.V."/>
        </authorList>
    </citation>
    <scope>NUCLEOTIDE SEQUENCE [LARGE SCALE GENOMIC DNA]</scope>
    <source>
        <strain evidence="4">QSDP1</strain>
    </source>
</reference>
<gene>
    <name evidence="3" type="ORF">DICPUDRAFT_77836</name>
</gene>
<evidence type="ECO:0000313" key="4">
    <source>
        <dbReference type="Proteomes" id="UP000001064"/>
    </source>
</evidence>
<dbReference type="RefSeq" id="XP_003286956.1">
    <property type="nucleotide sequence ID" value="XM_003286908.1"/>
</dbReference>
<keyword evidence="4" id="KW-1185">Reference proteome</keyword>
<organism evidence="3 4">
    <name type="scientific">Dictyostelium purpureum</name>
    <name type="common">Slime mold</name>
    <dbReference type="NCBI Taxonomy" id="5786"/>
    <lineage>
        <taxon>Eukaryota</taxon>
        <taxon>Amoebozoa</taxon>
        <taxon>Evosea</taxon>
        <taxon>Eumycetozoa</taxon>
        <taxon>Dictyostelia</taxon>
        <taxon>Dictyosteliales</taxon>
        <taxon>Dictyosteliaceae</taxon>
        <taxon>Dictyostelium</taxon>
    </lineage>
</organism>
<evidence type="ECO:0000259" key="2">
    <source>
        <dbReference type="PROSITE" id="PS50004"/>
    </source>
</evidence>